<accession>A0A165I7F0</accession>
<dbReference type="AlphaFoldDB" id="A0A165I7F0"/>
<gene>
    <name evidence="2" type="ORF">EXIGLDRAFT_56614</name>
</gene>
<evidence type="ECO:0000256" key="1">
    <source>
        <dbReference type="SAM" id="MobiDB-lite"/>
    </source>
</evidence>
<keyword evidence="3" id="KW-1185">Reference proteome</keyword>
<feature type="region of interest" description="Disordered" evidence="1">
    <location>
        <begin position="1"/>
        <end position="126"/>
    </location>
</feature>
<dbReference type="InParanoid" id="A0A165I7F0"/>
<dbReference type="EMBL" id="KV425997">
    <property type="protein sequence ID" value="KZV93007.1"/>
    <property type="molecule type" value="Genomic_DNA"/>
</dbReference>
<proteinExistence type="predicted"/>
<protein>
    <submittedName>
        <fullName evidence="2">Uncharacterized protein</fullName>
    </submittedName>
</protein>
<sequence>MSQPPHRPPYTPPQGYAYPGYSAPPPPQRMASQYPAVWPPRQPASSPLVRGTSVDPSPLDPAQRAIRRPGHTGPYHVANTSISNSSQGYVPVDAGAYLGPPRRPYAGSSQGSLTPPSPARPLGYGQQPLCMSTLAYSLT</sequence>
<evidence type="ECO:0000313" key="3">
    <source>
        <dbReference type="Proteomes" id="UP000077266"/>
    </source>
</evidence>
<dbReference type="Proteomes" id="UP000077266">
    <property type="component" value="Unassembled WGS sequence"/>
</dbReference>
<evidence type="ECO:0000313" key="2">
    <source>
        <dbReference type="EMBL" id="KZV93007.1"/>
    </source>
</evidence>
<feature type="compositionally biased region" description="Polar residues" evidence="1">
    <location>
        <begin position="78"/>
        <end position="88"/>
    </location>
</feature>
<reference evidence="2 3" key="1">
    <citation type="journal article" date="2016" name="Mol. Biol. Evol.">
        <title>Comparative Genomics of Early-Diverging Mushroom-Forming Fungi Provides Insights into the Origins of Lignocellulose Decay Capabilities.</title>
        <authorList>
            <person name="Nagy L.G."/>
            <person name="Riley R."/>
            <person name="Tritt A."/>
            <person name="Adam C."/>
            <person name="Daum C."/>
            <person name="Floudas D."/>
            <person name="Sun H."/>
            <person name="Yadav J.S."/>
            <person name="Pangilinan J."/>
            <person name="Larsson K.H."/>
            <person name="Matsuura K."/>
            <person name="Barry K."/>
            <person name="Labutti K."/>
            <person name="Kuo R."/>
            <person name="Ohm R.A."/>
            <person name="Bhattacharya S.S."/>
            <person name="Shirouzu T."/>
            <person name="Yoshinaga Y."/>
            <person name="Martin F.M."/>
            <person name="Grigoriev I.V."/>
            <person name="Hibbett D.S."/>
        </authorList>
    </citation>
    <scope>NUCLEOTIDE SEQUENCE [LARGE SCALE GENOMIC DNA]</scope>
    <source>
        <strain evidence="2 3">HHB12029</strain>
    </source>
</reference>
<feature type="compositionally biased region" description="Pro residues" evidence="1">
    <location>
        <begin position="1"/>
        <end position="12"/>
    </location>
</feature>
<dbReference type="OrthoDB" id="10656444at2759"/>
<organism evidence="2 3">
    <name type="scientific">Exidia glandulosa HHB12029</name>
    <dbReference type="NCBI Taxonomy" id="1314781"/>
    <lineage>
        <taxon>Eukaryota</taxon>
        <taxon>Fungi</taxon>
        <taxon>Dikarya</taxon>
        <taxon>Basidiomycota</taxon>
        <taxon>Agaricomycotina</taxon>
        <taxon>Agaricomycetes</taxon>
        <taxon>Auriculariales</taxon>
        <taxon>Exidiaceae</taxon>
        <taxon>Exidia</taxon>
    </lineage>
</organism>
<name>A0A165I7F0_EXIGL</name>